<dbReference type="PANTHER" id="PTHR45639">
    <property type="entry name" value="HSC70CB, ISOFORM G-RELATED"/>
    <property type="match status" value="1"/>
</dbReference>
<dbReference type="KEGG" id="pda:103701892"/>
<dbReference type="SUPFAM" id="SSF100920">
    <property type="entry name" value="Heat shock protein 70kD (HSP70), peptide-binding domain"/>
    <property type="match status" value="1"/>
</dbReference>
<dbReference type="Proteomes" id="UP000228380">
    <property type="component" value="Chromosome 9"/>
</dbReference>
<dbReference type="GeneID" id="103701892"/>
<dbReference type="GO" id="GO:0140662">
    <property type="term" value="F:ATP-dependent protein folding chaperone"/>
    <property type="evidence" value="ECO:0007669"/>
    <property type="project" value="InterPro"/>
</dbReference>
<reference evidence="4" key="1">
    <citation type="journal article" date="2019" name="Nat. Commun.">
        <title>Genome-wide association mapping of date palm fruit traits.</title>
        <authorList>
            <person name="Hazzouri K.M."/>
            <person name="Gros-Balthazard M."/>
            <person name="Flowers J.M."/>
            <person name="Copetti D."/>
            <person name="Lemansour A."/>
            <person name="Lebrun M."/>
            <person name="Masmoudi K."/>
            <person name="Ferrand S."/>
            <person name="Dhar M.I."/>
            <person name="Fresquez Z.A."/>
            <person name="Rosas U."/>
            <person name="Zhang J."/>
            <person name="Talag J."/>
            <person name="Lee S."/>
            <person name="Kudrna D."/>
            <person name="Powell R.F."/>
            <person name="Leitch I.J."/>
            <person name="Krueger R.R."/>
            <person name="Wing R.A."/>
            <person name="Amiri K.M.A."/>
            <person name="Purugganan M.D."/>
        </authorList>
    </citation>
    <scope>NUCLEOTIDE SEQUENCE [LARGE SCALE GENOMIC DNA]</scope>
    <source>
        <strain evidence="4">cv. Khalas</strain>
    </source>
</reference>
<dbReference type="SUPFAM" id="SSF100934">
    <property type="entry name" value="Heat shock protein 70kD (HSP70), C-terminal subdomain"/>
    <property type="match status" value="1"/>
</dbReference>
<evidence type="ECO:0000313" key="4">
    <source>
        <dbReference type="Proteomes" id="UP000228380"/>
    </source>
</evidence>
<reference evidence="5" key="2">
    <citation type="submission" date="2025-08" db="UniProtKB">
        <authorList>
            <consortium name="RefSeq"/>
        </authorList>
    </citation>
    <scope>IDENTIFICATION</scope>
    <source>
        <tissue evidence="5">Young leaves</tissue>
    </source>
</reference>
<dbReference type="InterPro" id="IPR013126">
    <property type="entry name" value="Hsp_70_fam"/>
</dbReference>
<proteinExistence type="predicted"/>
<dbReference type="Pfam" id="PF00012">
    <property type="entry name" value="HSP70"/>
    <property type="match status" value="1"/>
</dbReference>
<name>A0A8B7BP26_PHODC</name>
<organism evidence="4 5">
    <name type="scientific">Phoenix dactylifera</name>
    <name type="common">Date palm</name>
    <dbReference type="NCBI Taxonomy" id="42345"/>
    <lineage>
        <taxon>Eukaryota</taxon>
        <taxon>Viridiplantae</taxon>
        <taxon>Streptophyta</taxon>
        <taxon>Embryophyta</taxon>
        <taxon>Tracheophyta</taxon>
        <taxon>Spermatophyta</taxon>
        <taxon>Magnoliopsida</taxon>
        <taxon>Liliopsida</taxon>
        <taxon>Arecaceae</taxon>
        <taxon>Coryphoideae</taxon>
        <taxon>Phoeniceae</taxon>
        <taxon>Phoenix</taxon>
    </lineage>
</organism>
<keyword evidence="2" id="KW-0067">ATP-binding</keyword>
<dbReference type="RefSeq" id="XP_008782335.1">
    <property type="nucleotide sequence ID" value="XM_008784113.1"/>
</dbReference>
<gene>
    <name evidence="5" type="primary">LOC103701892</name>
</gene>
<dbReference type="InterPro" id="IPR029047">
    <property type="entry name" value="HSP70_peptide-bd_sf"/>
</dbReference>
<dbReference type="PANTHER" id="PTHR45639:SF34">
    <property type="entry name" value="CHAPERONE PROTEIN DNAK"/>
    <property type="match status" value="1"/>
</dbReference>
<evidence type="ECO:0000256" key="1">
    <source>
        <dbReference type="ARBA" id="ARBA00022741"/>
    </source>
</evidence>
<keyword evidence="4" id="KW-1185">Reference proteome</keyword>
<dbReference type="OrthoDB" id="667636at2759"/>
<protein>
    <submittedName>
        <fullName evidence="5">Luminal-binding protein 3-like</fullName>
    </submittedName>
</protein>
<dbReference type="Gene3D" id="1.20.1270.10">
    <property type="match status" value="1"/>
</dbReference>
<evidence type="ECO:0000256" key="3">
    <source>
        <dbReference type="SAM" id="MobiDB-lite"/>
    </source>
</evidence>
<dbReference type="GO" id="GO:0030968">
    <property type="term" value="P:endoplasmic reticulum unfolded protein response"/>
    <property type="evidence" value="ECO:0007669"/>
    <property type="project" value="TreeGrafter"/>
</dbReference>
<dbReference type="AlphaFoldDB" id="A0A8B7BP26"/>
<dbReference type="InterPro" id="IPR029048">
    <property type="entry name" value="HSP70_C_sf"/>
</dbReference>
<dbReference type="GO" id="GO:0034663">
    <property type="term" value="C:endoplasmic reticulum chaperone complex"/>
    <property type="evidence" value="ECO:0007669"/>
    <property type="project" value="TreeGrafter"/>
</dbReference>
<accession>A0A8B7BP26</accession>
<dbReference type="GO" id="GO:0005524">
    <property type="term" value="F:ATP binding"/>
    <property type="evidence" value="ECO:0007669"/>
    <property type="project" value="UniProtKB-KW"/>
</dbReference>
<dbReference type="Gene3D" id="2.60.34.10">
    <property type="entry name" value="Substrate Binding Domain Of DNAk, Chain A, domain 1"/>
    <property type="match status" value="1"/>
</dbReference>
<evidence type="ECO:0000313" key="5">
    <source>
        <dbReference type="RefSeq" id="XP_008782335.1"/>
    </source>
</evidence>
<keyword evidence="1" id="KW-0547">Nucleotide-binding</keyword>
<sequence length="143" mass="16850">MDEKSERRWLNRGRSKNNTAEDKDAKKSQSITITNDKGRRSQEEIDRMVREAEMFTQEDEKIKERIGAKNRFENYVHNMKSTIDDKDELADGIESDDKETMESALKEAMEWLDDNQKAEKEDYDDEKLKELEQVCNPIIKEGV</sequence>
<evidence type="ECO:0000256" key="2">
    <source>
        <dbReference type="ARBA" id="ARBA00022840"/>
    </source>
</evidence>
<feature type="region of interest" description="Disordered" evidence="3">
    <location>
        <begin position="1"/>
        <end position="44"/>
    </location>
</feature>